<evidence type="ECO:0000313" key="2">
    <source>
        <dbReference type="EMBL" id="RKR92015.1"/>
    </source>
</evidence>
<organism evidence="2 3">
    <name type="scientific">Micromonospora pisi</name>
    <dbReference type="NCBI Taxonomy" id="589240"/>
    <lineage>
        <taxon>Bacteria</taxon>
        <taxon>Bacillati</taxon>
        <taxon>Actinomycetota</taxon>
        <taxon>Actinomycetes</taxon>
        <taxon>Micromonosporales</taxon>
        <taxon>Micromonosporaceae</taxon>
        <taxon>Micromonospora</taxon>
    </lineage>
</organism>
<feature type="transmembrane region" description="Helical" evidence="1">
    <location>
        <begin position="286"/>
        <end position="305"/>
    </location>
</feature>
<gene>
    <name evidence="2" type="ORF">BDK92_6447</name>
</gene>
<evidence type="ECO:0008006" key="4">
    <source>
        <dbReference type="Google" id="ProtNLM"/>
    </source>
</evidence>
<feature type="transmembrane region" description="Helical" evidence="1">
    <location>
        <begin position="338"/>
        <end position="359"/>
    </location>
</feature>
<evidence type="ECO:0000256" key="1">
    <source>
        <dbReference type="SAM" id="Phobius"/>
    </source>
</evidence>
<feature type="transmembrane region" description="Helical" evidence="1">
    <location>
        <begin position="441"/>
        <end position="463"/>
    </location>
</feature>
<dbReference type="NCBIfam" id="NF037982">
    <property type="entry name" value="Nramp_1"/>
    <property type="match status" value="1"/>
</dbReference>
<evidence type="ECO:0000313" key="3">
    <source>
        <dbReference type="Proteomes" id="UP000277671"/>
    </source>
</evidence>
<keyword evidence="3" id="KW-1185">Reference proteome</keyword>
<feature type="transmembrane region" description="Helical" evidence="1">
    <location>
        <begin position="406"/>
        <end position="429"/>
    </location>
</feature>
<feature type="transmembrane region" description="Helical" evidence="1">
    <location>
        <begin position="54"/>
        <end position="78"/>
    </location>
</feature>
<name>A0A495JU01_9ACTN</name>
<dbReference type="OrthoDB" id="3496044at2"/>
<feature type="transmembrane region" description="Helical" evidence="1">
    <location>
        <begin position="99"/>
        <end position="117"/>
    </location>
</feature>
<dbReference type="AlphaFoldDB" id="A0A495JU01"/>
<keyword evidence="1" id="KW-0472">Membrane</keyword>
<feature type="transmembrane region" description="Helical" evidence="1">
    <location>
        <begin position="380"/>
        <end position="400"/>
    </location>
</feature>
<proteinExistence type="predicted"/>
<feature type="transmembrane region" description="Helical" evidence="1">
    <location>
        <begin position="205"/>
        <end position="226"/>
    </location>
</feature>
<feature type="transmembrane region" description="Helical" evidence="1">
    <location>
        <begin position="166"/>
        <end position="185"/>
    </location>
</feature>
<dbReference type="Proteomes" id="UP000277671">
    <property type="component" value="Unassembled WGS sequence"/>
</dbReference>
<reference evidence="2 3" key="1">
    <citation type="submission" date="2018-10" db="EMBL/GenBank/DDBJ databases">
        <title>Sequencing the genomes of 1000 actinobacteria strains.</title>
        <authorList>
            <person name="Klenk H.-P."/>
        </authorList>
    </citation>
    <scope>NUCLEOTIDE SEQUENCE [LARGE SCALE GENOMIC DNA]</scope>
    <source>
        <strain evidence="2 3">DSM 45175</strain>
    </source>
</reference>
<keyword evidence="1" id="KW-1133">Transmembrane helix</keyword>
<comment type="caution">
    <text evidence="2">The sequence shown here is derived from an EMBL/GenBank/DDBJ whole genome shotgun (WGS) entry which is preliminary data.</text>
</comment>
<sequence>MTQTAPDRFPTRHLPRVSVRDLPEPPTSAWPVIGPGVIAAGVGLASGEFILFPYIASQVGLVFLWAAAVGIVTQWFLNMEIERYTLATGETALTGFSRFWRHWGLVFALMVYFANLWPGWASSSATMVTYLFGGDATWIAIGMLVVIGLTLTLAPVIYTALERVEFVKVGLVVVFLVVAVIFAVSADAWRALPDTVTAPEFPTELGFALILSALVFAGAGGGQNLVQSNWIRDKGFGMGRYVPRLVSPVTGRPEAAPDAAGFVFEPTEENLGRWRRWWRLANREQLVTFVLISFVTIVLMSMLAYSTVYGTPGLANSVSFLKVEGERLGDSVGPWFGTLFWVIGAVSLFAAAMGIVDYTSRLAADVLKTSYLRRHSESRIYFVLVWGLVGLGCAILLAGFDQPLPLLVVSACVGGLMMFIYSILLLVLNRRVLPPQIRPRSFRVAALVWAVLLFGVFSALTIWQQGERLLDWLR</sequence>
<keyword evidence="1" id="KW-0812">Transmembrane</keyword>
<accession>A0A495JU01</accession>
<dbReference type="EMBL" id="RBKT01000001">
    <property type="protein sequence ID" value="RKR92015.1"/>
    <property type="molecule type" value="Genomic_DNA"/>
</dbReference>
<feature type="transmembrane region" description="Helical" evidence="1">
    <location>
        <begin position="137"/>
        <end position="159"/>
    </location>
</feature>
<protein>
    <recommendedName>
        <fullName evidence="4">Mn2+/Fe2+ NRAMP family transporter</fullName>
    </recommendedName>
</protein>
<dbReference type="RefSeq" id="WP_121162766.1">
    <property type="nucleotide sequence ID" value="NZ_RBKT01000001.1"/>
</dbReference>